<evidence type="ECO:0000313" key="3">
    <source>
        <dbReference type="Proteomes" id="UP000807306"/>
    </source>
</evidence>
<feature type="compositionally biased region" description="Polar residues" evidence="1">
    <location>
        <begin position="294"/>
        <end position="305"/>
    </location>
</feature>
<feature type="region of interest" description="Disordered" evidence="1">
    <location>
        <begin position="143"/>
        <end position="182"/>
    </location>
</feature>
<evidence type="ECO:0000313" key="2">
    <source>
        <dbReference type="EMBL" id="KAF9526432.1"/>
    </source>
</evidence>
<gene>
    <name evidence="2" type="ORF">CPB83DRAFT_770268</name>
</gene>
<dbReference type="EMBL" id="MU157871">
    <property type="protein sequence ID" value="KAF9526432.1"/>
    <property type="molecule type" value="Genomic_DNA"/>
</dbReference>
<dbReference type="OrthoDB" id="2270193at2759"/>
<organism evidence="2 3">
    <name type="scientific">Crepidotus variabilis</name>
    <dbReference type="NCBI Taxonomy" id="179855"/>
    <lineage>
        <taxon>Eukaryota</taxon>
        <taxon>Fungi</taxon>
        <taxon>Dikarya</taxon>
        <taxon>Basidiomycota</taxon>
        <taxon>Agaricomycotina</taxon>
        <taxon>Agaricomycetes</taxon>
        <taxon>Agaricomycetidae</taxon>
        <taxon>Agaricales</taxon>
        <taxon>Agaricineae</taxon>
        <taxon>Crepidotaceae</taxon>
        <taxon>Crepidotus</taxon>
    </lineage>
</organism>
<feature type="region of interest" description="Disordered" evidence="1">
    <location>
        <begin position="201"/>
        <end position="228"/>
    </location>
</feature>
<evidence type="ECO:0000256" key="1">
    <source>
        <dbReference type="SAM" id="MobiDB-lite"/>
    </source>
</evidence>
<reference evidence="2" key="1">
    <citation type="submission" date="2020-11" db="EMBL/GenBank/DDBJ databases">
        <authorList>
            <consortium name="DOE Joint Genome Institute"/>
            <person name="Ahrendt S."/>
            <person name="Riley R."/>
            <person name="Andreopoulos W."/>
            <person name="Labutti K."/>
            <person name="Pangilinan J."/>
            <person name="Ruiz-Duenas F.J."/>
            <person name="Barrasa J.M."/>
            <person name="Sanchez-Garcia M."/>
            <person name="Camarero S."/>
            <person name="Miyauchi S."/>
            <person name="Serrano A."/>
            <person name="Linde D."/>
            <person name="Babiker R."/>
            <person name="Drula E."/>
            <person name="Ayuso-Fernandez I."/>
            <person name="Pacheco R."/>
            <person name="Padilla G."/>
            <person name="Ferreira P."/>
            <person name="Barriuso J."/>
            <person name="Kellner H."/>
            <person name="Castanera R."/>
            <person name="Alfaro M."/>
            <person name="Ramirez L."/>
            <person name="Pisabarro A.G."/>
            <person name="Kuo A."/>
            <person name="Tritt A."/>
            <person name="Lipzen A."/>
            <person name="He G."/>
            <person name="Yan M."/>
            <person name="Ng V."/>
            <person name="Cullen D."/>
            <person name="Martin F."/>
            <person name="Rosso M.-N."/>
            <person name="Henrissat B."/>
            <person name="Hibbett D."/>
            <person name="Martinez A.T."/>
            <person name="Grigoriev I.V."/>
        </authorList>
    </citation>
    <scope>NUCLEOTIDE SEQUENCE</scope>
    <source>
        <strain evidence="2">CBS 506.95</strain>
    </source>
</reference>
<accession>A0A9P6EC93</accession>
<feature type="compositionally biased region" description="Polar residues" evidence="1">
    <location>
        <begin position="161"/>
        <end position="182"/>
    </location>
</feature>
<comment type="caution">
    <text evidence="2">The sequence shown here is derived from an EMBL/GenBank/DDBJ whole genome shotgun (WGS) entry which is preliminary data.</text>
</comment>
<dbReference type="Proteomes" id="UP000807306">
    <property type="component" value="Unassembled WGS sequence"/>
</dbReference>
<dbReference type="AlphaFoldDB" id="A0A9P6EC93"/>
<sequence>MEEISAGIVFRLLDHISDEIPVNLISKPLLQRHHFLGLTPDDSEYLIWPSGNQSHVLQLLSTEPFPSQEHTEHLSVHYTADKEHLLAHVRITPELRLVFLWDMDHKDWRYHNVDTMPFPINSYSNFNDAVAVYSPDDFLQEQSHEVHVSGDQDEGDDSYWNAYSQGDDQDSNGHLPTAKSNDNLNSEDAYWARYSTVQGTADSTIPSPLPIHRKPAQSISADSNQIPDRIIIPPDDFLANHVDLYNPLEPPSPEALSRRLEALSALASTQLSQPPSRDPSSPPLFDESPETSDSDTASPHISLSEVTPPVQPEPEMESSPPKPVADEFVVVNAEEDQEDQAQQVLQDNIKNLYKLWRLGRGKSCPEADKKLFLQNVQRALEDL</sequence>
<protein>
    <submittedName>
        <fullName evidence="2">Uncharacterized protein</fullName>
    </submittedName>
</protein>
<proteinExistence type="predicted"/>
<feature type="region of interest" description="Disordered" evidence="1">
    <location>
        <begin position="267"/>
        <end position="327"/>
    </location>
</feature>
<name>A0A9P6EC93_9AGAR</name>
<keyword evidence="3" id="KW-1185">Reference proteome</keyword>